<reference evidence="2" key="2">
    <citation type="submission" date="2005-04" db="EMBL/GenBank/DDBJ databases">
        <authorList>
            <person name="Buell C.R."/>
            <person name="Wing R.A."/>
            <person name="McCombie W.A."/>
            <person name="Ouyang S."/>
        </authorList>
    </citation>
    <scope>NUCLEOTIDE SEQUENCE</scope>
</reference>
<name>Q2QQE8_ORYSJ</name>
<organism evidence="2">
    <name type="scientific">Oryza sativa subsp. japonica</name>
    <name type="common">Rice</name>
    <dbReference type="NCBI Taxonomy" id="39947"/>
    <lineage>
        <taxon>Eukaryota</taxon>
        <taxon>Viridiplantae</taxon>
        <taxon>Streptophyta</taxon>
        <taxon>Embryophyta</taxon>
        <taxon>Tracheophyta</taxon>
        <taxon>Spermatophyta</taxon>
        <taxon>Magnoliopsida</taxon>
        <taxon>Liliopsida</taxon>
        <taxon>Poales</taxon>
        <taxon>Poaceae</taxon>
        <taxon>BOP clade</taxon>
        <taxon>Oryzoideae</taxon>
        <taxon>Oryzeae</taxon>
        <taxon>Oryzinae</taxon>
        <taxon>Oryza</taxon>
        <taxon>Oryza sativa</taxon>
    </lineage>
</organism>
<dbReference type="AlphaFoldDB" id="Q2QQE8"/>
<reference evidence="2" key="1">
    <citation type="journal article" date="2005" name="BMC Biol.">
        <title>The sequence of rice chromosomes 11 and 12, rich in disease resistance genes and recent gene duplications.</title>
        <authorList>
            <consortium name="The rice chromosomes 11 and 12 sequencing consortia"/>
        </authorList>
    </citation>
    <scope>NUCLEOTIDE SEQUENCE [LARGE SCALE GENOMIC DNA]</scope>
</reference>
<sequence length="131" mass="13774">MAGGWRRRMVVVTRVCGGGRVSAVDWGNGAEAEVWYGAAVPAAQAAGAATALAVAARGWKAPLEAERRERRGVGAPVVERLRRRRQNMFPSDAHPGRVTVGRGSERGGWNGAGKSSAPAAKEEVVVARWSG</sequence>
<dbReference type="EMBL" id="DP000011">
    <property type="protein sequence ID" value="ABA98584.2"/>
    <property type="molecule type" value="Genomic_DNA"/>
</dbReference>
<accession>Q2QQE8</accession>
<evidence type="ECO:0000313" key="2">
    <source>
        <dbReference type="EMBL" id="ABA98584.2"/>
    </source>
</evidence>
<feature type="region of interest" description="Disordered" evidence="1">
    <location>
        <begin position="84"/>
        <end position="131"/>
    </location>
</feature>
<gene>
    <name evidence="2" type="ordered locus">LOC_Os12g31290</name>
</gene>
<protein>
    <submittedName>
        <fullName evidence="2">Uncharacterized protein</fullName>
    </submittedName>
</protein>
<proteinExistence type="predicted"/>
<reference evidence="2" key="3">
    <citation type="submission" date="2006-01" db="EMBL/GenBank/DDBJ databases">
        <authorList>
            <person name="Buell R."/>
        </authorList>
    </citation>
    <scope>NUCLEOTIDE SEQUENCE</scope>
</reference>
<evidence type="ECO:0000256" key="1">
    <source>
        <dbReference type="SAM" id="MobiDB-lite"/>
    </source>
</evidence>